<gene>
    <name evidence="3" type="ORF">BDA96_07G109700</name>
</gene>
<evidence type="ECO:0000256" key="2">
    <source>
        <dbReference type="SAM" id="SignalP"/>
    </source>
</evidence>
<feature type="region of interest" description="Disordered" evidence="1">
    <location>
        <begin position="64"/>
        <end position="128"/>
    </location>
</feature>
<accession>A0A921QKH9</accession>
<name>A0A921QKH9_SORBI</name>
<feature type="signal peptide" evidence="2">
    <location>
        <begin position="1"/>
        <end position="30"/>
    </location>
</feature>
<reference evidence="3" key="2">
    <citation type="submission" date="2020-10" db="EMBL/GenBank/DDBJ databases">
        <authorList>
            <person name="Cooper E.A."/>
            <person name="Brenton Z.W."/>
            <person name="Flinn B.S."/>
            <person name="Jenkins J."/>
            <person name="Shu S."/>
            <person name="Flowers D."/>
            <person name="Luo F."/>
            <person name="Wang Y."/>
            <person name="Xia P."/>
            <person name="Barry K."/>
            <person name="Daum C."/>
            <person name="Lipzen A."/>
            <person name="Yoshinaga Y."/>
            <person name="Schmutz J."/>
            <person name="Saski C."/>
            <person name="Vermerris W."/>
            <person name="Kresovich S."/>
        </authorList>
    </citation>
    <scope>NUCLEOTIDE SEQUENCE</scope>
</reference>
<proteinExistence type="predicted"/>
<reference evidence="3" key="1">
    <citation type="journal article" date="2019" name="BMC Genomics">
        <title>A new reference genome for Sorghum bicolor reveals high levels of sequence similarity between sweet and grain genotypes: implications for the genetics of sugar metabolism.</title>
        <authorList>
            <person name="Cooper E.A."/>
            <person name="Brenton Z.W."/>
            <person name="Flinn B.S."/>
            <person name="Jenkins J."/>
            <person name="Shu S."/>
            <person name="Flowers D."/>
            <person name="Luo F."/>
            <person name="Wang Y."/>
            <person name="Xia P."/>
            <person name="Barry K."/>
            <person name="Daum C."/>
            <person name="Lipzen A."/>
            <person name="Yoshinaga Y."/>
            <person name="Schmutz J."/>
            <person name="Saski C."/>
            <person name="Vermerris W."/>
            <person name="Kresovich S."/>
        </authorList>
    </citation>
    <scope>NUCLEOTIDE SEQUENCE</scope>
</reference>
<feature type="compositionally biased region" description="Basic and acidic residues" evidence="1">
    <location>
        <begin position="94"/>
        <end position="106"/>
    </location>
</feature>
<dbReference type="EMBL" id="CM027686">
    <property type="protein sequence ID" value="KAG0523276.1"/>
    <property type="molecule type" value="Genomic_DNA"/>
</dbReference>
<organism evidence="3 4">
    <name type="scientific">Sorghum bicolor</name>
    <name type="common">Sorghum</name>
    <name type="synonym">Sorghum vulgare</name>
    <dbReference type="NCBI Taxonomy" id="4558"/>
    <lineage>
        <taxon>Eukaryota</taxon>
        <taxon>Viridiplantae</taxon>
        <taxon>Streptophyta</taxon>
        <taxon>Embryophyta</taxon>
        <taxon>Tracheophyta</taxon>
        <taxon>Spermatophyta</taxon>
        <taxon>Magnoliopsida</taxon>
        <taxon>Liliopsida</taxon>
        <taxon>Poales</taxon>
        <taxon>Poaceae</taxon>
        <taxon>PACMAD clade</taxon>
        <taxon>Panicoideae</taxon>
        <taxon>Andropogonodae</taxon>
        <taxon>Andropogoneae</taxon>
        <taxon>Sorghinae</taxon>
        <taxon>Sorghum</taxon>
    </lineage>
</organism>
<keyword evidence="2" id="KW-0732">Signal</keyword>
<sequence length="128" mass="13982">MRSKKWAGPAHQVAHVPLPLLAWLIPMGISSSGAPRSPPLIHLRSSLRHSTSLCGSASIYSRRRALPDRAAGGGEKAESSRRRRGDSGILRTGIRIDEETAESRGHEHVHKVTRCRLTPKASLERPDA</sequence>
<dbReference type="AlphaFoldDB" id="A0A921QKH9"/>
<evidence type="ECO:0000313" key="4">
    <source>
        <dbReference type="Proteomes" id="UP000807115"/>
    </source>
</evidence>
<feature type="chain" id="PRO_5037391429" evidence="2">
    <location>
        <begin position="31"/>
        <end position="128"/>
    </location>
</feature>
<protein>
    <submittedName>
        <fullName evidence="3">Uncharacterized protein</fullName>
    </submittedName>
</protein>
<dbReference type="Proteomes" id="UP000807115">
    <property type="component" value="Chromosome 7"/>
</dbReference>
<evidence type="ECO:0000256" key="1">
    <source>
        <dbReference type="SAM" id="MobiDB-lite"/>
    </source>
</evidence>
<evidence type="ECO:0000313" key="3">
    <source>
        <dbReference type="EMBL" id="KAG0523276.1"/>
    </source>
</evidence>
<comment type="caution">
    <text evidence="3">The sequence shown here is derived from an EMBL/GenBank/DDBJ whole genome shotgun (WGS) entry which is preliminary data.</text>
</comment>